<evidence type="ECO:0000313" key="1">
    <source>
        <dbReference type="EMBL" id="MBD2560475.1"/>
    </source>
</evidence>
<accession>A0ABR8ERZ9</accession>
<comment type="caution">
    <text evidence="1">The sequence shown here is derived from an EMBL/GenBank/DDBJ whole genome shotgun (WGS) entry which is preliminary data.</text>
</comment>
<organism evidence="1 2">
    <name type="scientific">Nostoc linckia FACHB-391</name>
    <dbReference type="NCBI Taxonomy" id="2692906"/>
    <lineage>
        <taxon>Bacteria</taxon>
        <taxon>Bacillati</taxon>
        <taxon>Cyanobacteriota</taxon>
        <taxon>Cyanophyceae</taxon>
        <taxon>Nostocales</taxon>
        <taxon>Nostocaceae</taxon>
        <taxon>Nostoc</taxon>
    </lineage>
</organism>
<dbReference type="Proteomes" id="UP000604661">
    <property type="component" value="Unassembled WGS sequence"/>
</dbReference>
<protein>
    <submittedName>
        <fullName evidence="1">Uncharacterized protein</fullName>
    </submittedName>
</protein>
<reference evidence="1 2" key="1">
    <citation type="journal article" date="2020" name="ISME J.">
        <title>Comparative genomics reveals insights into cyanobacterial evolution and habitat adaptation.</title>
        <authorList>
            <person name="Chen M.Y."/>
            <person name="Teng W.K."/>
            <person name="Zhao L."/>
            <person name="Hu C.X."/>
            <person name="Zhou Y.K."/>
            <person name="Han B.P."/>
            <person name="Song L.R."/>
            <person name="Shu W.S."/>
        </authorList>
    </citation>
    <scope>NUCLEOTIDE SEQUENCE [LARGE SCALE GENOMIC DNA]</scope>
    <source>
        <strain evidence="1 2">FACHB-391</strain>
    </source>
</reference>
<evidence type="ECO:0000313" key="2">
    <source>
        <dbReference type="Proteomes" id="UP000604661"/>
    </source>
</evidence>
<dbReference type="RefSeq" id="WP_190901109.1">
    <property type="nucleotide sequence ID" value="NZ_JACJTE010000006.1"/>
</dbReference>
<dbReference type="EMBL" id="JACJTE010000006">
    <property type="protein sequence ID" value="MBD2560475.1"/>
    <property type="molecule type" value="Genomic_DNA"/>
</dbReference>
<proteinExistence type="predicted"/>
<gene>
    <name evidence="1" type="ORF">H6G95_07550</name>
</gene>
<sequence>MSYPKICQITLEEYQDEIVKISKNYPIYGTDKALPTYIAGLSEEVGEVIQQTRELH</sequence>
<name>A0ABR8ERZ9_NOSLI</name>
<keyword evidence="2" id="KW-1185">Reference proteome</keyword>